<comment type="caution">
    <text evidence="1">The sequence shown here is derived from an EMBL/GenBank/DDBJ whole genome shotgun (WGS) entry which is preliminary data.</text>
</comment>
<evidence type="ECO:0000313" key="1">
    <source>
        <dbReference type="EMBL" id="KKM66138.1"/>
    </source>
</evidence>
<feature type="non-terminal residue" evidence="1">
    <location>
        <position position="360"/>
    </location>
</feature>
<organism evidence="1">
    <name type="scientific">marine sediment metagenome</name>
    <dbReference type="NCBI Taxonomy" id="412755"/>
    <lineage>
        <taxon>unclassified sequences</taxon>
        <taxon>metagenomes</taxon>
        <taxon>ecological metagenomes</taxon>
    </lineage>
</organism>
<protein>
    <submittedName>
        <fullName evidence="1">Uncharacterized protein</fullName>
    </submittedName>
</protein>
<dbReference type="AlphaFoldDB" id="A0A0F9J986"/>
<proteinExistence type="predicted"/>
<sequence length="360" mass="38651">MTSDLLRRHSCPVQLVAVAALALVAVIAVPASAAEKLPTLKLAELAGGDVPGWGDAGDVDGVRCRTAVKGRSRLVHLAAWWSADSLRPPEGNIYALEIRYRDTATTPVIASSYGGIGRYGSPREVHRFGGVGDNKWKTAVVCVGWDQLIRMPDKRSHTAVGLQANADLPVATIKVRPATPADRVRHDAETRAWIATVQAAKRKATPIKIAPRAFGKGKKLGAVVGFAWSSMIPLLPNAQPKDEQLGAPVKVRMCLNELEGGSFGVYANGKDLTGVKYAVSDLTGPGGKLVADVIPRTAEYALIKGGKKLKWYPQRLWPAFAVDIPAGRSHWFVFNLRTHRGKTKAGTYKGKVTITSDQGK</sequence>
<name>A0A0F9J986_9ZZZZ</name>
<reference evidence="1" key="1">
    <citation type="journal article" date="2015" name="Nature">
        <title>Complex archaea that bridge the gap between prokaryotes and eukaryotes.</title>
        <authorList>
            <person name="Spang A."/>
            <person name="Saw J.H."/>
            <person name="Jorgensen S.L."/>
            <person name="Zaremba-Niedzwiedzka K."/>
            <person name="Martijn J."/>
            <person name="Lind A.E."/>
            <person name="van Eijk R."/>
            <person name="Schleper C."/>
            <person name="Guy L."/>
            <person name="Ettema T.J."/>
        </authorList>
    </citation>
    <scope>NUCLEOTIDE SEQUENCE</scope>
</reference>
<dbReference type="EMBL" id="LAZR01010593">
    <property type="protein sequence ID" value="KKM66138.1"/>
    <property type="molecule type" value="Genomic_DNA"/>
</dbReference>
<gene>
    <name evidence="1" type="ORF">LCGC14_1484220</name>
</gene>
<accession>A0A0F9J986</accession>